<dbReference type="Pfam" id="PF02386">
    <property type="entry name" value="TrkH"/>
    <property type="match status" value="1"/>
</dbReference>
<dbReference type="AlphaFoldDB" id="A0A845QC02"/>
<gene>
    <name evidence="10" type="ORF">GTQ45_10200</name>
</gene>
<dbReference type="PANTHER" id="PTHR32024">
    <property type="entry name" value="TRK SYSTEM POTASSIUM UPTAKE PROTEIN TRKG-RELATED"/>
    <property type="match status" value="1"/>
</dbReference>
<protein>
    <recommendedName>
        <fullName evidence="12">Trk system potassium uptake protein TrkH</fullName>
    </recommendedName>
</protein>
<keyword evidence="8 9" id="KW-0472">Membrane</keyword>
<evidence type="ECO:0000256" key="2">
    <source>
        <dbReference type="ARBA" id="ARBA00009137"/>
    </source>
</evidence>
<keyword evidence="6 9" id="KW-1133">Transmembrane helix</keyword>
<accession>A0A845QC02</accession>
<feature type="transmembrane region" description="Helical" evidence="9">
    <location>
        <begin position="329"/>
        <end position="351"/>
    </location>
</feature>
<evidence type="ECO:0000256" key="3">
    <source>
        <dbReference type="ARBA" id="ARBA00022448"/>
    </source>
</evidence>
<keyword evidence="3" id="KW-0813">Transport</keyword>
<feature type="transmembrane region" description="Helical" evidence="9">
    <location>
        <begin position="230"/>
        <end position="256"/>
    </location>
</feature>
<evidence type="ECO:0008006" key="12">
    <source>
        <dbReference type="Google" id="ProtNLM"/>
    </source>
</evidence>
<organism evidence="10 11">
    <name type="scientific">Pyruvatibacter mobilis</name>
    <dbReference type="NCBI Taxonomy" id="1712261"/>
    <lineage>
        <taxon>Bacteria</taxon>
        <taxon>Pseudomonadati</taxon>
        <taxon>Pseudomonadota</taxon>
        <taxon>Alphaproteobacteria</taxon>
        <taxon>Hyphomicrobiales</taxon>
        <taxon>Parvibaculaceae</taxon>
        <taxon>Pyruvatibacter</taxon>
    </lineage>
</organism>
<evidence type="ECO:0000256" key="6">
    <source>
        <dbReference type="ARBA" id="ARBA00022989"/>
    </source>
</evidence>
<evidence type="ECO:0000256" key="4">
    <source>
        <dbReference type="ARBA" id="ARBA00022475"/>
    </source>
</evidence>
<proteinExistence type="inferred from homology"/>
<evidence type="ECO:0000313" key="10">
    <source>
        <dbReference type="EMBL" id="NBG96102.1"/>
    </source>
</evidence>
<keyword evidence="7" id="KW-0406">Ion transport</keyword>
<dbReference type="GO" id="GO:0008324">
    <property type="term" value="F:monoatomic cation transmembrane transporter activity"/>
    <property type="evidence" value="ECO:0007669"/>
    <property type="project" value="InterPro"/>
</dbReference>
<feature type="transmembrane region" description="Helical" evidence="9">
    <location>
        <begin position="465"/>
        <end position="488"/>
    </location>
</feature>
<dbReference type="GO" id="GO:0005886">
    <property type="term" value="C:plasma membrane"/>
    <property type="evidence" value="ECO:0007669"/>
    <property type="project" value="UniProtKB-SubCell"/>
</dbReference>
<sequence>MSFPIIGVVLAASLSVIAFAHLLPAVIALSVGQPGQAVIFLMTGLLTAFIAGALAFSVRGQGHRPSAAERILALSTIWLVTPAFAAIAFVGIDPEVLYMDAYFDAVSALTTTGAVATNPSFASIEEAAPLTIWRATLQWIGGYASVMTAMLVLAQLGLAGLSLRRAPIPPGMTSGPFGRYWPAMLALGVAYGGITLMGLVGLLISGMPLVPAIALSFSAIATGGLMPESSFALAAIGPFPALVICLLLIAGATNFLRHAGMSRRTIASYLDDPEVRYLLLGIAAGGIVLATVIALFSGGGLSVLDAMMWMASLLSTSVVPVTEEGFRQIPLLVALAVVFVGGSTMSTAGGLKLMRISLLIKQGSREISRLSHPHGIVHTEFGGRPFSIPIMRGVWAMFVMMLVAAVLTTLGLTLYGVSFEMAIAASIAALSNAGPVLGFAPDAAGNVLGLDMMQAYAAMAPGAKLVLAIAMIAGRIEVLAAAAVLAALRTTDSA</sequence>
<evidence type="ECO:0000256" key="5">
    <source>
        <dbReference type="ARBA" id="ARBA00022692"/>
    </source>
</evidence>
<feature type="transmembrane region" description="Helical" evidence="9">
    <location>
        <begin position="277"/>
        <end position="309"/>
    </location>
</feature>
<dbReference type="Proteomes" id="UP000470384">
    <property type="component" value="Unassembled WGS sequence"/>
</dbReference>
<evidence type="ECO:0000256" key="7">
    <source>
        <dbReference type="ARBA" id="ARBA00023065"/>
    </source>
</evidence>
<dbReference type="EMBL" id="WXYQ01000006">
    <property type="protein sequence ID" value="NBG96102.1"/>
    <property type="molecule type" value="Genomic_DNA"/>
</dbReference>
<comment type="similarity">
    <text evidence="2">Belongs to the TrkH potassium transport family.</text>
</comment>
<dbReference type="OrthoDB" id="8478125at2"/>
<feature type="transmembrane region" description="Helical" evidence="9">
    <location>
        <begin position="71"/>
        <end position="92"/>
    </location>
</feature>
<feature type="transmembrane region" description="Helical" evidence="9">
    <location>
        <begin position="184"/>
        <end position="210"/>
    </location>
</feature>
<comment type="caution">
    <text evidence="10">The sequence shown here is derived from an EMBL/GenBank/DDBJ whole genome shotgun (WGS) entry which is preliminary data.</text>
</comment>
<keyword evidence="11" id="KW-1185">Reference proteome</keyword>
<keyword evidence="5 9" id="KW-0812">Transmembrane</keyword>
<dbReference type="InterPro" id="IPR003445">
    <property type="entry name" value="Cat_transpt"/>
</dbReference>
<reference evidence="10 11" key="1">
    <citation type="journal article" date="2016" name="Int. J. Syst. Evol. Microbiol.">
        <title>Pyruvatibacter mobilis gen. nov., sp. nov., a marine bacterium from the culture broth of Picochlorum sp. 122.</title>
        <authorList>
            <person name="Wang G."/>
            <person name="Tang M."/>
            <person name="Wu H."/>
            <person name="Dai S."/>
            <person name="Li T."/>
            <person name="Chen C."/>
            <person name="He H."/>
            <person name="Fan J."/>
            <person name="Xiang W."/>
            <person name="Li X."/>
        </authorList>
    </citation>
    <scope>NUCLEOTIDE SEQUENCE [LARGE SCALE GENOMIC DNA]</scope>
    <source>
        <strain evidence="10 11">GYP-11</strain>
    </source>
</reference>
<evidence type="ECO:0000256" key="1">
    <source>
        <dbReference type="ARBA" id="ARBA00004651"/>
    </source>
</evidence>
<dbReference type="RefSeq" id="WP_160588053.1">
    <property type="nucleotide sequence ID" value="NZ_BMHN01000001.1"/>
</dbReference>
<evidence type="ECO:0000256" key="8">
    <source>
        <dbReference type="ARBA" id="ARBA00023136"/>
    </source>
</evidence>
<feature type="transmembrane region" description="Helical" evidence="9">
    <location>
        <begin position="394"/>
        <end position="415"/>
    </location>
</feature>
<dbReference type="GeneID" id="300654813"/>
<evidence type="ECO:0000313" key="11">
    <source>
        <dbReference type="Proteomes" id="UP000470384"/>
    </source>
</evidence>
<feature type="transmembrane region" description="Helical" evidence="9">
    <location>
        <begin position="140"/>
        <end position="163"/>
    </location>
</feature>
<comment type="subcellular location">
    <subcellularLocation>
        <location evidence="1">Cell membrane</location>
        <topology evidence="1">Multi-pass membrane protein</topology>
    </subcellularLocation>
</comment>
<evidence type="ECO:0000256" key="9">
    <source>
        <dbReference type="SAM" id="Phobius"/>
    </source>
</evidence>
<keyword evidence="4" id="KW-1003">Cell membrane</keyword>
<dbReference type="PANTHER" id="PTHR32024:SF2">
    <property type="entry name" value="TRK SYSTEM POTASSIUM UPTAKE PROTEIN TRKG-RELATED"/>
    <property type="match status" value="1"/>
</dbReference>
<feature type="transmembrane region" description="Helical" evidence="9">
    <location>
        <begin position="38"/>
        <end position="59"/>
    </location>
</feature>
<name>A0A845QC02_9HYPH</name>
<dbReference type="GO" id="GO:0030001">
    <property type="term" value="P:metal ion transport"/>
    <property type="evidence" value="ECO:0007669"/>
    <property type="project" value="UniProtKB-ARBA"/>
</dbReference>